<comment type="caution">
    <text evidence="4">The sequence shown here is derived from an EMBL/GenBank/DDBJ whole genome shotgun (WGS) entry which is preliminary data.</text>
</comment>
<dbReference type="Pfam" id="PF01055">
    <property type="entry name" value="Glyco_hydro_31_2nd"/>
    <property type="match status" value="1"/>
</dbReference>
<dbReference type="STRING" id="29170.A0A368G615"/>
<dbReference type="GO" id="GO:0004558">
    <property type="term" value="F:alpha-1,4-glucosidase activity"/>
    <property type="evidence" value="ECO:0007669"/>
    <property type="project" value="TreeGrafter"/>
</dbReference>
<name>A0A368G615_ANCCA</name>
<dbReference type="Gene3D" id="3.20.20.80">
    <property type="entry name" value="Glycosidases"/>
    <property type="match status" value="1"/>
</dbReference>
<dbReference type="InterPro" id="IPR000322">
    <property type="entry name" value="Glyco_hydro_31_TIM"/>
</dbReference>
<comment type="similarity">
    <text evidence="1">Belongs to the glycosyl hydrolase 31 family.</text>
</comment>
<feature type="domain" description="Glycoside hydrolase family 31 TIM barrel" evidence="3">
    <location>
        <begin position="7"/>
        <end position="60"/>
    </location>
</feature>
<keyword evidence="1" id="KW-0378">Hydrolase</keyword>
<reference evidence="4 6" key="1">
    <citation type="submission" date="2014-10" db="EMBL/GenBank/DDBJ databases">
        <title>Draft genome of the hookworm Ancylostoma caninum.</title>
        <authorList>
            <person name="Mitreva M."/>
        </authorList>
    </citation>
    <scope>NUCLEOTIDE SEQUENCE [LARGE SCALE GENOMIC DNA]</scope>
    <source>
        <strain evidence="4 6">Baltimore</strain>
    </source>
</reference>
<evidence type="ECO:0000313" key="5">
    <source>
        <dbReference type="EMBL" id="RCN42124.1"/>
    </source>
</evidence>
<dbReference type="OrthoDB" id="1334205at2759"/>
<dbReference type="PANTHER" id="PTHR22762:SF133">
    <property type="entry name" value="P-TYPE DOMAIN-CONTAINING PROTEIN"/>
    <property type="match status" value="1"/>
</dbReference>
<keyword evidence="1" id="KW-0326">Glycosidase</keyword>
<evidence type="ECO:0000313" key="4">
    <source>
        <dbReference type="EMBL" id="RCN39871.1"/>
    </source>
</evidence>
<gene>
    <name evidence="5" type="ORF">ANCCAN_11917</name>
    <name evidence="4" type="ORF">ANCCAN_14212</name>
</gene>
<dbReference type="PANTHER" id="PTHR22762">
    <property type="entry name" value="ALPHA-GLUCOSIDASE"/>
    <property type="match status" value="1"/>
</dbReference>
<evidence type="ECO:0000259" key="3">
    <source>
        <dbReference type="Pfam" id="PF01055"/>
    </source>
</evidence>
<dbReference type="GO" id="GO:0005975">
    <property type="term" value="P:carbohydrate metabolic process"/>
    <property type="evidence" value="ECO:0007669"/>
    <property type="project" value="InterPro"/>
</dbReference>
<dbReference type="EMBL" id="JOJR01000316">
    <property type="protein sequence ID" value="RCN39871.1"/>
    <property type="molecule type" value="Genomic_DNA"/>
</dbReference>
<keyword evidence="6" id="KW-1185">Reference proteome</keyword>
<evidence type="ECO:0000256" key="2">
    <source>
        <dbReference type="SAM" id="MobiDB-lite"/>
    </source>
</evidence>
<proteinExistence type="inferred from homology"/>
<organism evidence="4 6">
    <name type="scientific">Ancylostoma caninum</name>
    <name type="common">Dog hookworm</name>
    <dbReference type="NCBI Taxonomy" id="29170"/>
    <lineage>
        <taxon>Eukaryota</taxon>
        <taxon>Metazoa</taxon>
        <taxon>Ecdysozoa</taxon>
        <taxon>Nematoda</taxon>
        <taxon>Chromadorea</taxon>
        <taxon>Rhabditida</taxon>
        <taxon>Rhabditina</taxon>
        <taxon>Rhabditomorpha</taxon>
        <taxon>Strongyloidea</taxon>
        <taxon>Ancylostomatidae</taxon>
        <taxon>Ancylostomatinae</taxon>
        <taxon>Ancylostoma</taxon>
    </lineage>
</organism>
<evidence type="ECO:0000256" key="1">
    <source>
        <dbReference type="RuleBase" id="RU361185"/>
    </source>
</evidence>
<dbReference type="Proteomes" id="UP000252519">
    <property type="component" value="Unassembled WGS sequence"/>
</dbReference>
<feature type="region of interest" description="Disordered" evidence="2">
    <location>
        <begin position="1"/>
        <end position="24"/>
    </location>
</feature>
<accession>A0A368G615</accession>
<evidence type="ECO:0000313" key="6">
    <source>
        <dbReference type="Proteomes" id="UP000252519"/>
    </source>
</evidence>
<sequence>MIGSSMRASHQPSHPSLQDRSTFPSSGHYGGHWLGDNTATWADLRSAAIGVQEFNMFGIP</sequence>
<dbReference type="AlphaFoldDB" id="A0A368G615"/>
<protein>
    <recommendedName>
        <fullName evidence="3">Glycoside hydrolase family 31 TIM barrel domain-containing protein</fullName>
    </recommendedName>
</protein>
<dbReference type="EMBL" id="JOJR01000209">
    <property type="protein sequence ID" value="RCN42124.1"/>
    <property type="molecule type" value="Genomic_DNA"/>
</dbReference>